<evidence type="ECO:0000256" key="4">
    <source>
        <dbReference type="ARBA" id="ARBA00023163"/>
    </source>
</evidence>
<dbReference type="AlphaFoldDB" id="A0A9P0QMG3"/>
<organism evidence="8 9">
    <name type="scientific">[Candida] railenensis</name>
    <dbReference type="NCBI Taxonomy" id="45579"/>
    <lineage>
        <taxon>Eukaryota</taxon>
        <taxon>Fungi</taxon>
        <taxon>Dikarya</taxon>
        <taxon>Ascomycota</taxon>
        <taxon>Saccharomycotina</taxon>
        <taxon>Pichiomycetes</taxon>
        <taxon>Debaryomycetaceae</taxon>
        <taxon>Kurtzmaniella</taxon>
    </lineage>
</organism>
<dbReference type="PANTHER" id="PTHR31845">
    <property type="entry name" value="FINGER DOMAIN PROTEIN, PUTATIVE-RELATED"/>
    <property type="match status" value="1"/>
</dbReference>
<dbReference type="OrthoDB" id="3163292at2759"/>
<dbReference type="EMBL" id="CAKXYY010000003">
    <property type="protein sequence ID" value="CAH2351263.1"/>
    <property type="molecule type" value="Genomic_DNA"/>
</dbReference>
<dbReference type="InterPro" id="IPR036864">
    <property type="entry name" value="Zn2-C6_fun-type_DNA-bd_sf"/>
</dbReference>
<feature type="compositionally biased region" description="Acidic residues" evidence="6">
    <location>
        <begin position="105"/>
        <end position="146"/>
    </location>
</feature>
<keyword evidence="5" id="KW-0539">Nucleus</keyword>
<dbReference type="Gene3D" id="4.10.240.10">
    <property type="entry name" value="Zn(2)-C6 fungal-type DNA-binding domain"/>
    <property type="match status" value="1"/>
</dbReference>
<evidence type="ECO:0000256" key="5">
    <source>
        <dbReference type="ARBA" id="ARBA00023242"/>
    </source>
</evidence>
<keyword evidence="3" id="KW-0238">DNA-binding</keyword>
<evidence type="ECO:0000256" key="2">
    <source>
        <dbReference type="ARBA" id="ARBA00023015"/>
    </source>
</evidence>
<feature type="domain" description="Zn(2)-C6 fungal-type" evidence="7">
    <location>
        <begin position="18"/>
        <end position="51"/>
    </location>
</feature>
<dbReference type="SUPFAM" id="SSF57701">
    <property type="entry name" value="Zn2/Cys6 DNA-binding domain"/>
    <property type="match status" value="1"/>
</dbReference>
<dbReference type="PROSITE" id="PS00463">
    <property type="entry name" value="ZN2_CY6_FUNGAL_1"/>
    <property type="match status" value="1"/>
</dbReference>
<dbReference type="PROSITE" id="PS50048">
    <property type="entry name" value="ZN2_CY6_FUNGAL_2"/>
    <property type="match status" value="1"/>
</dbReference>
<dbReference type="InterPro" id="IPR001138">
    <property type="entry name" value="Zn2Cys6_DnaBD"/>
</dbReference>
<dbReference type="GO" id="GO:0008270">
    <property type="term" value="F:zinc ion binding"/>
    <property type="evidence" value="ECO:0007669"/>
    <property type="project" value="InterPro"/>
</dbReference>
<proteinExistence type="predicted"/>
<feature type="region of interest" description="Disordered" evidence="6">
    <location>
        <begin position="97"/>
        <end position="170"/>
    </location>
</feature>
<dbReference type="PANTHER" id="PTHR31845:SF6">
    <property type="entry name" value="TRANSCRIPTION FACTOR SEF1-RELATED"/>
    <property type="match status" value="1"/>
</dbReference>
<sequence length="704" mass="81564">MNTRKNRVTKPYKKVLKSCTRCRQHKTKCDADVRKPLACTHCSRKSFECVFDVIDTPPKRSSEVVEQLTAEVGELKEKLYDMIESRSKMIQMLLGDQRPSPMEDLQAEDQASEGEFEYESQSESNYDSEESESELEESEFESDVESEGGTVETEHGDHMMETDSKPSPLHSDISVSSLSYISSSSCKIIATTTIQIPSATTAKLHSTCTDTSFKLESTQLSVQDAEKLFEIYRTKFHKFFPVLPNQFLFDLKQVYNESDLLFWSIVVVSMTESQEIEGPSDSLITAVKALVVDKCWYNTPRSVHTLLALSILTTWPIHNDDALSTNYLSLMNNLSLQLGLHKSEFIQEFSHKTQVGISKYSSDNNKLIRERLYKYISSQSYYWLTFLGYPQQTEEDFILDRAHYQVTNNRNDQYINSLLKLSSIQSKISKIFESSDHSVTRLYQINKTKRFINIGMFEQILNEFSLHFDSNSADYNLLELSIQYTKLQLYLFSFSPLDKFKTDLNLSVDEYKQYVYKALQCCYKIVVIFNKTFAGRKSVDSIPIQYRFALELSLLTMMKIYYSPLLGKVEDFKQLKAVFQSGYKWYENRNFEGEKVVSILKGYEEAYKLDKSCILGIDTKSRKNHNKIINNDHNKFFLLKTFKDYFVSTLSHEMSKTIERVKKEEAKGKHSECISWERLGLNTGNDQKRQIIEYLENENCGLIN</sequence>
<accession>A0A9P0QMG3</accession>
<dbReference type="CDD" id="cd12148">
    <property type="entry name" value="fungal_TF_MHR"/>
    <property type="match status" value="1"/>
</dbReference>
<evidence type="ECO:0000313" key="9">
    <source>
        <dbReference type="Proteomes" id="UP000837801"/>
    </source>
</evidence>
<name>A0A9P0QMG3_9ASCO</name>
<comment type="caution">
    <text evidence="8">The sequence shown here is derived from an EMBL/GenBank/DDBJ whole genome shotgun (WGS) entry which is preliminary data.</text>
</comment>
<reference evidence="8" key="1">
    <citation type="submission" date="2022-03" db="EMBL/GenBank/DDBJ databases">
        <authorList>
            <person name="Legras J.-L."/>
            <person name="Devillers H."/>
            <person name="Grondin C."/>
        </authorList>
    </citation>
    <scope>NUCLEOTIDE SEQUENCE</scope>
    <source>
        <strain evidence="8">CLIB 1423</strain>
    </source>
</reference>
<evidence type="ECO:0000313" key="8">
    <source>
        <dbReference type="EMBL" id="CAH2351263.1"/>
    </source>
</evidence>
<comment type="subcellular location">
    <subcellularLocation>
        <location evidence="1">Nucleus</location>
    </subcellularLocation>
</comment>
<dbReference type="Proteomes" id="UP000837801">
    <property type="component" value="Unassembled WGS sequence"/>
</dbReference>
<protein>
    <recommendedName>
        <fullName evidence="7">Zn(2)-C6 fungal-type domain-containing protein</fullName>
    </recommendedName>
</protein>
<evidence type="ECO:0000259" key="7">
    <source>
        <dbReference type="PROSITE" id="PS50048"/>
    </source>
</evidence>
<dbReference type="CDD" id="cd00067">
    <property type="entry name" value="GAL4"/>
    <property type="match status" value="1"/>
</dbReference>
<dbReference type="GO" id="GO:0000981">
    <property type="term" value="F:DNA-binding transcription factor activity, RNA polymerase II-specific"/>
    <property type="evidence" value="ECO:0007669"/>
    <property type="project" value="InterPro"/>
</dbReference>
<dbReference type="InterPro" id="IPR051089">
    <property type="entry name" value="prtT"/>
</dbReference>
<keyword evidence="9" id="KW-1185">Reference proteome</keyword>
<evidence type="ECO:0000256" key="3">
    <source>
        <dbReference type="ARBA" id="ARBA00023125"/>
    </source>
</evidence>
<gene>
    <name evidence="8" type="ORF">CLIB1423_03S02322</name>
</gene>
<evidence type="ECO:0000256" key="6">
    <source>
        <dbReference type="SAM" id="MobiDB-lite"/>
    </source>
</evidence>
<dbReference type="Pfam" id="PF00172">
    <property type="entry name" value="Zn_clus"/>
    <property type="match status" value="1"/>
</dbReference>
<keyword evidence="4" id="KW-0804">Transcription</keyword>
<dbReference type="GO" id="GO:0005634">
    <property type="term" value="C:nucleus"/>
    <property type="evidence" value="ECO:0007669"/>
    <property type="project" value="UniProtKB-SubCell"/>
</dbReference>
<feature type="compositionally biased region" description="Basic and acidic residues" evidence="6">
    <location>
        <begin position="152"/>
        <end position="164"/>
    </location>
</feature>
<evidence type="ECO:0000256" key="1">
    <source>
        <dbReference type="ARBA" id="ARBA00004123"/>
    </source>
</evidence>
<dbReference type="GO" id="GO:0000976">
    <property type="term" value="F:transcription cis-regulatory region binding"/>
    <property type="evidence" value="ECO:0007669"/>
    <property type="project" value="TreeGrafter"/>
</dbReference>
<keyword evidence="2" id="KW-0805">Transcription regulation</keyword>
<dbReference type="SMART" id="SM00066">
    <property type="entry name" value="GAL4"/>
    <property type="match status" value="1"/>
</dbReference>